<evidence type="ECO:0000256" key="2">
    <source>
        <dbReference type="SAM" id="Phobius"/>
    </source>
</evidence>
<feature type="compositionally biased region" description="Low complexity" evidence="1">
    <location>
        <begin position="73"/>
        <end position="90"/>
    </location>
</feature>
<name>A0ABX5VP75_9MICO</name>
<feature type="region of interest" description="Disordered" evidence="1">
    <location>
        <begin position="68"/>
        <end position="90"/>
    </location>
</feature>
<dbReference type="RefSeq" id="WP_139072207.1">
    <property type="nucleotide sequence ID" value="NZ_CP040899.1"/>
</dbReference>
<evidence type="ECO:0000256" key="1">
    <source>
        <dbReference type="SAM" id="MobiDB-lite"/>
    </source>
</evidence>
<feature type="transmembrane region" description="Helical" evidence="2">
    <location>
        <begin position="24"/>
        <end position="50"/>
    </location>
</feature>
<sequence length="90" mass="9632">MTTLLGPALLAVAAQTPDPTPSEMTIYTVSPGIAGFVMFFALAVAGWLLFRSLVKHVRRIDHDKLRQERTAEEAGAQDAAAAPGDRPGDR</sequence>
<dbReference type="EMBL" id="CP040899">
    <property type="protein sequence ID" value="QDB78355.1"/>
    <property type="molecule type" value="Genomic_DNA"/>
</dbReference>
<gene>
    <name evidence="3" type="ORF">FE251_02410</name>
</gene>
<reference evidence="3 4" key="1">
    <citation type="submission" date="2019-05" db="EMBL/GenBank/DDBJ databases">
        <title>Georgenia *** sp. nov., and Georgenia *** sp. nov., isolated from the intestinal contents of plateau pika (Ochotona curzoniae) in the Qinghai-Tibet plateau of China.</title>
        <authorList>
            <person name="Tian Z."/>
        </authorList>
    </citation>
    <scope>NUCLEOTIDE SEQUENCE [LARGE SCALE GENOMIC DNA]</scope>
    <source>
        <strain evidence="3 4">Z294</strain>
    </source>
</reference>
<accession>A0ABX5VP75</accession>
<dbReference type="Proteomes" id="UP000313948">
    <property type="component" value="Chromosome"/>
</dbReference>
<proteinExistence type="predicted"/>
<evidence type="ECO:0008006" key="5">
    <source>
        <dbReference type="Google" id="ProtNLM"/>
    </source>
</evidence>
<evidence type="ECO:0000313" key="4">
    <source>
        <dbReference type="Proteomes" id="UP000313948"/>
    </source>
</evidence>
<keyword evidence="4" id="KW-1185">Reference proteome</keyword>
<evidence type="ECO:0000313" key="3">
    <source>
        <dbReference type="EMBL" id="QDB78355.1"/>
    </source>
</evidence>
<keyword evidence="2" id="KW-1133">Transmembrane helix</keyword>
<protein>
    <recommendedName>
        <fullName evidence="5">LapA family protein</fullName>
    </recommendedName>
</protein>
<keyword evidence="2" id="KW-0812">Transmembrane</keyword>
<keyword evidence="2" id="KW-0472">Membrane</keyword>
<organism evidence="3 4">
    <name type="scientific">Georgenia wutianyii</name>
    <dbReference type="NCBI Taxonomy" id="2585135"/>
    <lineage>
        <taxon>Bacteria</taxon>
        <taxon>Bacillati</taxon>
        <taxon>Actinomycetota</taxon>
        <taxon>Actinomycetes</taxon>
        <taxon>Micrococcales</taxon>
        <taxon>Bogoriellaceae</taxon>
        <taxon>Georgenia</taxon>
    </lineage>
</organism>